<dbReference type="Proteomes" id="UP000004528">
    <property type="component" value="Unassembled WGS sequence"/>
</dbReference>
<dbReference type="EMBL" id="ACKU01000004">
    <property type="protein sequence ID" value="EER75594.1"/>
    <property type="molecule type" value="Genomic_DNA"/>
</dbReference>
<organism evidence="1 2">
    <name type="scientific">Weissella paramesenteroides ATCC 33313</name>
    <dbReference type="NCBI Taxonomy" id="585506"/>
    <lineage>
        <taxon>Bacteria</taxon>
        <taxon>Bacillati</taxon>
        <taxon>Bacillota</taxon>
        <taxon>Bacilli</taxon>
        <taxon>Lactobacillales</taxon>
        <taxon>Lactobacillaceae</taxon>
        <taxon>Weissella</taxon>
    </lineage>
</organism>
<name>C5R810_WEIPA</name>
<evidence type="ECO:0000313" key="1">
    <source>
        <dbReference type="EMBL" id="EER75594.1"/>
    </source>
</evidence>
<dbReference type="RefSeq" id="WP_002829022.1">
    <property type="nucleotide sequence ID" value="NZ_GG697136.1"/>
</dbReference>
<comment type="caution">
    <text evidence="1">The sequence shown here is derived from an EMBL/GenBank/DDBJ whole genome shotgun (WGS) entry which is preliminary data.</text>
</comment>
<dbReference type="STRING" id="585506.HMPREF0877_0105"/>
<proteinExistence type="predicted"/>
<evidence type="ECO:0000313" key="2">
    <source>
        <dbReference type="Proteomes" id="UP000004528"/>
    </source>
</evidence>
<gene>
    <name evidence="1" type="ORF">HMPREF0877_0105</name>
</gene>
<sequence>MELKVKCKSSGVDVWSGVCDYTVTPSIHIHVYGKYNNGHEYNAIIPWSRMADPQDVLNQLKLIKSNDIYVAETGFPGGRTYEGVTSCTVVEGKYISLMANVDSNFSYGVRLEWDTMKDPQSVINQLNNKDIPVGHAINSYDNCEPDAASVGDVWFTGHSVWRKES</sequence>
<dbReference type="AlphaFoldDB" id="C5R810"/>
<accession>C5R810</accession>
<protein>
    <submittedName>
        <fullName evidence="1">Uncharacterized protein</fullName>
    </submittedName>
</protein>
<dbReference type="HOGENOM" id="CLU_1610115_0_0_9"/>
<keyword evidence="2" id="KW-1185">Reference proteome</keyword>
<reference evidence="1 2" key="1">
    <citation type="submission" date="2009-04" db="EMBL/GenBank/DDBJ databases">
        <authorList>
            <person name="Qin X."/>
            <person name="Bachman B."/>
            <person name="Battles P."/>
            <person name="Bell A."/>
            <person name="Bess C."/>
            <person name="Bickham C."/>
            <person name="Chaboub L."/>
            <person name="Chen D."/>
            <person name="Coyle M."/>
            <person name="Deiros D.R."/>
            <person name="Dinh H."/>
            <person name="Forbes L."/>
            <person name="Fowler G."/>
            <person name="Francisco L."/>
            <person name="Fu Q."/>
            <person name="Gubbala S."/>
            <person name="Hale W."/>
            <person name="Han Y."/>
            <person name="Hemphill L."/>
            <person name="Highlander S.K."/>
            <person name="Hirani K."/>
            <person name="Hogues M."/>
            <person name="Jackson L."/>
            <person name="Jakkamsetti A."/>
            <person name="Javaid M."/>
            <person name="Jiang H."/>
            <person name="Korchina V."/>
            <person name="Kovar C."/>
            <person name="Lara F."/>
            <person name="Lee S."/>
            <person name="Mata R."/>
            <person name="Mathew T."/>
            <person name="Moen C."/>
            <person name="Morales K."/>
            <person name="Munidasa M."/>
            <person name="Nazareth L."/>
            <person name="Ngo R."/>
            <person name="Nguyen L."/>
            <person name="Okwuonu G."/>
            <person name="Ongeri F."/>
            <person name="Patil S."/>
            <person name="Petrosino J."/>
            <person name="Pham C."/>
            <person name="Pham P."/>
            <person name="Pu L.-L."/>
            <person name="Puazo M."/>
            <person name="Raj R."/>
            <person name="Reid J."/>
            <person name="Rouhana J."/>
            <person name="Saada N."/>
            <person name="Shang Y."/>
            <person name="Simmons D."/>
            <person name="Thornton R."/>
            <person name="Warren J."/>
            <person name="Weissenberger G."/>
            <person name="Zhang J."/>
            <person name="Zhang L."/>
            <person name="Zhou C."/>
            <person name="Zhu D."/>
            <person name="Muzny D."/>
            <person name="Worley K."/>
            <person name="Gibbs R."/>
        </authorList>
    </citation>
    <scope>NUCLEOTIDE SEQUENCE [LARGE SCALE GENOMIC DNA]</scope>
    <source>
        <strain evidence="1 2">ATCC 33313</strain>
    </source>
</reference>